<feature type="compositionally biased region" description="Polar residues" evidence="1">
    <location>
        <begin position="1"/>
        <end position="15"/>
    </location>
</feature>
<feature type="compositionally biased region" description="Basic and acidic residues" evidence="1">
    <location>
        <begin position="73"/>
        <end position="89"/>
    </location>
</feature>
<dbReference type="AlphaFoldDB" id="A0A9P6FSP8"/>
<comment type="caution">
    <text evidence="2">The sequence shown here is derived from an EMBL/GenBank/DDBJ whole genome shotgun (WGS) entry which is preliminary data.</text>
</comment>
<organism evidence="2 3">
    <name type="scientific">Lunasporangiospora selenospora</name>
    <dbReference type="NCBI Taxonomy" id="979761"/>
    <lineage>
        <taxon>Eukaryota</taxon>
        <taxon>Fungi</taxon>
        <taxon>Fungi incertae sedis</taxon>
        <taxon>Mucoromycota</taxon>
        <taxon>Mortierellomycotina</taxon>
        <taxon>Mortierellomycetes</taxon>
        <taxon>Mortierellales</taxon>
        <taxon>Mortierellaceae</taxon>
        <taxon>Lunasporangiospora</taxon>
    </lineage>
</organism>
<sequence>MDTIDSDATSQSNSRTRMHGSPLATSSLAAPFNLALPSPRPLQENHARLGLSSQASSPCSFISAVTSFDDTSYESRTRSGTRKTKDLGRSHRSGVRGMHGRGNGEMEECELTSCSMANSSFRSGSSFQSSIENTNVNYDEKSSNVHQPITLTASGTGSGKGVQRATASPLRPESASRHAPASSSSIRTPIEVLAVETAETVETMSSSNRVDTARSLPLVSNHEQTTGIGKDIIIHRKLTQDPTQAHCVNHSEDKRGHRGQCPWSPSSIEKEQTNEHVPNPNLEQREQLEKNRQPRVRQTTAPIVDIPTTVFTIPCTTPTTLAAMITCSSKLSKTDPAVASASAWPTTG</sequence>
<feature type="region of interest" description="Disordered" evidence="1">
    <location>
        <begin position="70"/>
        <end position="104"/>
    </location>
</feature>
<feature type="region of interest" description="Disordered" evidence="1">
    <location>
        <begin position="248"/>
        <end position="298"/>
    </location>
</feature>
<feature type="region of interest" description="Disordered" evidence="1">
    <location>
        <begin position="1"/>
        <end position="25"/>
    </location>
</feature>
<evidence type="ECO:0000313" key="2">
    <source>
        <dbReference type="EMBL" id="KAF9580071.1"/>
    </source>
</evidence>
<feature type="region of interest" description="Disordered" evidence="1">
    <location>
        <begin position="149"/>
        <end position="185"/>
    </location>
</feature>
<protein>
    <submittedName>
        <fullName evidence="2">Uncharacterized protein</fullName>
    </submittedName>
</protein>
<keyword evidence="3" id="KW-1185">Reference proteome</keyword>
<evidence type="ECO:0000313" key="3">
    <source>
        <dbReference type="Proteomes" id="UP000780801"/>
    </source>
</evidence>
<name>A0A9P6FSP8_9FUNG</name>
<dbReference type="EMBL" id="JAABOA010002300">
    <property type="protein sequence ID" value="KAF9580071.1"/>
    <property type="molecule type" value="Genomic_DNA"/>
</dbReference>
<feature type="compositionally biased region" description="Basic and acidic residues" evidence="1">
    <location>
        <begin position="283"/>
        <end position="292"/>
    </location>
</feature>
<feature type="non-terminal residue" evidence="2">
    <location>
        <position position="348"/>
    </location>
</feature>
<proteinExistence type="predicted"/>
<reference evidence="2" key="1">
    <citation type="journal article" date="2020" name="Fungal Divers.">
        <title>Resolving the Mortierellaceae phylogeny through synthesis of multi-gene phylogenetics and phylogenomics.</title>
        <authorList>
            <person name="Vandepol N."/>
            <person name="Liber J."/>
            <person name="Desiro A."/>
            <person name="Na H."/>
            <person name="Kennedy M."/>
            <person name="Barry K."/>
            <person name="Grigoriev I.V."/>
            <person name="Miller A.N."/>
            <person name="O'Donnell K."/>
            <person name="Stajich J.E."/>
            <person name="Bonito G."/>
        </authorList>
    </citation>
    <scope>NUCLEOTIDE SEQUENCE</scope>
    <source>
        <strain evidence="2">KOD1015</strain>
    </source>
</reference>
<gene>
    <name evidence="2" type="ORF">BGW38_003430</name>
</gene>
<evidence type="ECO:0000256" key="1">
    <source>
        <dbReference type="SAM" id="MobiDB-lite"/>
    </source>
</evidence>
<dbReference type="Proteomes" id="UP000780801">
    <property type="component" value="Unassembled WGS sequence"/>
</dbReference>
<accession>A0A9P6FSP8</accession>